<name>A0A179GGW9_PURLI</name>
<dbReference type="Proteomes" id="UP000078240">
    <property type="component" value="Unassembled WGS sequence"/>
</dbReference>
<protein>
    <submittedName>
        <fullName evidence="2">Uncharacterized protein</fullName>
    </submittedName>
</protein>
<organism evidence="2 3">
    <name type="scientific">Purpureocillium lilacinum</name>
    <name type="common">Paecilomyces lilacinus</name>
    <dbReference type="NCBI Taxonomy" id="33203"/>
    <lineage>
        <taxon>Eukaryota</taxon>
        <taxon>Fungi</taxon>
        <taxon>Dikarya</taxon>
        <taxon>Ascomycota</taxon>
        <taxon>Pezizomycotina</taxon>
        <taxon>Sordariomycetes</taxon>
        <taxon>Hypocreomycetidae</taxon>
        <taxon>Hypocreales</taxon>
        <taxon>Ophiocordycipitaceae</taxon>
        <taxon>Purpureocillium</taxon>
    </lineage>
</organism>
<reference evidence="2 3" key="1">
    <citation type="submission" date="2016-01" db="EMBL/GenBank/DDBJ databases">
        <title>Biosynthesis of antibiotic leucinostatins and their inhibition on Phytophthora in bio-control Purpureocillium lilacinum.</title>
        <authorList>
            <person name="Wang G."/>
            <person name="Liu Z."/>
            <person name="Lin R."/>
            <person name="Li E."/>
            <person name="Mao Z."/>
            <person name="Ling J."/>
            <person name="Yin W."/>
            <person name="Xie B."/>
        </authorList>
    </citation>
    <scope>NUCLEOTIDE SEQUENCE [LARGE SCALE GENOMIC DNA]</scope>
    <source>
        <strain evidence="2">PLBJ-1</strain>
    </source>
</reference>
<feature type="chain" id="PRO_5008102644" evidence="1">
    <location>
        <begin position="19"/>
        <end position="335"/>
    </location>
</feature>
<accession>A0A179GGW9</accession>
<sequence length="335" mass="36675">MFRICVLVMVLLCSASLAEEEARIGYCQQYAQVAPGAKTGATPVSACRYESSTCPEDVDGNQDAIRAYKPAMANKSCSDVYPKPRGTGSWTNIKLCQPPSTKLLFSSSTYINKKTHAIKRRIFNTMPRRVAFADGPEIAVCLETGESVAPRSTHEFSRDLFLERANDKAATEAAVKMLADKMARLRLEDSPDVEMYDVANACQEDADADADAYAYGADGSSLAGSEDPSFAKQDKTVRRRVQDAENRALRLSARAITNGWLDFALYVCRTGSRMHKNLLALQVKYGDSGRIGSYGGDEMPFAISGGKGVVSQLPWYTDYTTAMSAERTWEVLVGE</sequence>
<proteinExistence type="predicted"/>
<evidence type="ECO:0000256" key="1">
    <source>
        <dbReference type="SAM" id="SignalP"/>
    </source>
</evidence>
<gene>
    <name evidence="2" type="ORF">VFPBJ_08963</name>
</gene>
<keyword evidence="1" id="KW-0732">Signal</keyword>
<dbReference type="AlphaFoldDB" id="A0A179GGW9"/>
<dbReference type="EMBL" id="LSBH01000007">
    <property type="protein sequence ID" value="OAQ76603.1"/>
    <property type="molecule type" value="Genomic_DNA"/>
</dbReference>
<feature type="signal peptide" evidence="1">
    <location>
        <begin position="1"/>
        <end position="18"/>
    </location>
</feature>
<evidence type="ECO:0000313" key="3">
    <source>
        <dbReference type="Proteomes" id="UP000078240"/>
    </source>
</evidence>
<comment type="caution">
    <text evidence="2">The sequence shown here is derived from an EMBL/GenBank/DDBJ whole genome shotgun (WGS) entry which is preliminary data.</text>
</comment>
<evidence type="ECO:0000313" key="2">
    <source>
        <dbReference type="EMBL" id="OAQ76603.1"/>
    </source>
</evidence>